<organism evidence="1 2">
    <name type="scientific">Leptospira fluminis</name>
    <dbReference type="NCBI Taxonomy" id="2484979"/>
    <lineage>
        <taxon>Bacteria</taxon>
        <taxon>Pseudomonadati</taxon>
        <taxon>Spirochaetota</taxon>
        <taxon>Spirochaetia</taxon>
        <taxon>Leptospirales</taxon>
        <taxon>Leptospiraceae</taxon>
        <taxon>Leptospira</taxon>
    </lineage>
</organism>
<protein>
    <recommendedName>
        <fullName evidence="3">DUF1554 domain-containing protein</fullName>
    </recommendedName>
</protein>
<name>A0A4R9GL22_9LEPT</name>
<dbReference type="Proteomes" id="UP000297855">
    <property type="component" value="Unassembled WGS sequence"/>
</dbReference>
<keyword evidence="2" id="KW-1185">Reference proteome</keyword>
<evidence type="ECO:0000313" key="2">
    <source>
        <dbReference type="Proteomes" id="UP000297855"/>
    </source>
</evidence>
<comment type="caution">
    <text evidence="1">The sequence shown here is derived from an EMBL/GenBank/DDBJ whole genome shotgun (WGS) entry which is preliminary data.</text>
</comment>
<accession>A0A4R9GL22</accession>
<evidence type="ECO:0000313" key="1">
    <source>
        <dbReference type="EMBL" id="TGK15269.1"/>
    </source>
</evidence>
<evidence type="ECO:0008006" key="3">
    <source>
        <dbReference type="Google" id="ProtNLM"/>
    </source>
</evidence>
<dbReference type="InterPro" id="IPR016186">
    <property type="entry name" value="C-type_lectin-like/link_sf"/>
</dbReference>
<dbReference type="OrthoDB" id="325320at2"/>
<reference evidence="1" key="1">
    <citation type="journal article" date="2019" name="PLoS Negl. Trop. Dis.">
        <title>Revisiting the worldwide diversity of Leptospira species in the environment.</title>
        <authorList>
            <person name="Vincent A.T."/>
            <person name="Schiettekatte O."/>
            <person name="Bourhy P."/>
            <person name="Veyrier F.J."/>
            <person name="Picardeau M."/>
        </authorList>
    </citation>
    <scope>NUCLEOTIDE SEQUENCE [LARGE SCALE GENOMIC DNA]</scope>
    <source>
        <strain evidence="1">SCS5</strain>
    </source>
</reference>
<dbReference type="Gene3D" id="3.10.100.10">
    <property type="entry name" value="Mannose-Binding Protein A, subunit A"/>
    <property type="match status" value="1"/>
</dbReference>
<proteinExistence type="predicted"/>
<dbReference type="EMBL" id="RQEV01000017">
    <property type="protein sequence ID" value="TGK15269.1"/>
    <property type="molecule type" value="Genomic_DNA"/>
</dbReference>
<dbReference type="AlphaFoldDB" id="A0A4R9GL22"/>
<gene>
    <name evidence="1" type="ORF">EHO61_16120</name>
</gene>
<sequence length="247" mass="26055">MTYQVYYSLSNNLTTLTNTLANGTPFSTAQAGLSGIAVNQLFANATYYFNVVLTDQAGNQSIYASQPSTMMPAVYIFDSVSNTQGNIGTRANADTLCANRMSAISATSYPWKNSCSVVNAFISLSPADTIWNIVKTVNAGVIILGSQGMILASDKVQLTSGTIQNTVRNAIPEYSSGSGWWSFSDFTGQFVSVDSCTNATSNSGAVSGRIGFPDITSSAWIDDAINGEGSPSGATCDIPRTVFCICH</sequence>